<dbReference type="EC" id="3.1.4.-" evidence="3"/>
<evidence type="ECO:0000313" key="7">
    <source>
        <dbReference type="Proteomes" id="UP000095149"/>
    </source>
</evidence>
<keyword evidence="2 3" id="KW-0378">Hydrolase</keyword>
<dbReference type="InterPro" id="IPR036971">
    <property type="entry name" value="PDEase_catalytic_dom_sf"/>
</dbReference>
<dbReference type="InterPro" id="IPR003607">
    <property type="entry name" value="HD/PDEase_dom"/>
</dbReference>
<feature type="domain" description="PDEase" evidence="5">
    <location>
        <begin position="791"/>
        <end position="1170"/>
    </location>
</feature>
<evidence type="ECO:0000256" key="4">
    <source>
        <dbReference type="SAM" id="MobiDB-lite"/>
    </source>
</evidence>
<dbReference type="CDD" id="cd00077">
    <property type="entry name" value="HDc"/>
    <property type="match status" value="1"/>
</dbReference>
<feature type="compositionally biased region" description="Low complexity" evidence="4">
    <location>
        <begin position="144"/>
        <end position="156"/>
    </location>
</feature>
<feature type="region of interest" description="Disordered" evidence="4">
    <location>
        <begin position="1"/>
        <end position="25"/>
    </location>
</feature>
<dbReference type="PROSITE" id="PS00126">
    <property type="entry name" value="PDEASE_I_1"/>
    <property type="match status" value="1"/>
</dbReference>
<feature type="compositionally biased region" description="Polar residues" evidence="4">
    <location>
        <begin position="752"/>
        <end position="761"/>
    </location>
</feature>
<keyword evidence="1 3" id="KW-0479">Metal-binding</keyword>
<dbReference type="GO" id="GO:0004114">
    <property type="term" value="F:3',5'-cyclic-nucleotide phosphodiesterase activity"/>
    <property type="evidence" value="ECO:0007669"/>
    <property type="project" value="InterPro"/>
</dbReference>
<evidence type="ECO:0000256" key="1">
    <source>
        <dbReference type="ARBA" id="ARBA00022723"/>
    </source>
</evidence>
<name>A0A1E3JEJ5_9TREE</name>
<gene>
    <name evidence="6" type="ORF">I350_07453</name>
</gene>
<dbReference type="Pfam" id="PF00233">
    <property type="entry name" value="PDEase_I"/>
    <property type="match status" value="1"/>
</dbReference>
<dbReference type="SUPFAM" id="SSF109604">
    <property type="entry name" value="HD-domain/PDEase-like"/>
    <property type="match status" value="1"/>
</dbReference>
<dbReference type="GO" id="GO:0007165">
    <property type="term" value="P:signal transduction"/>
    <property type="evidence" value="ECO:0007669"/>
    <property type="project" value="InterPro"/>
</dbReference>
<feature type="compositionally biased region" description="Gly residues" evidence="4">
    <location>
        <begin position="101"/>
        <end position="111"/>
    </location>
</feature>
<feature type="region of interest" description="Disordered" evidence="4">
    <location>
        <begin position="40"/>
        <end position="127"/>
    </location>
</feature>
<dbReference type="SMART" id="SM00471">
    <property type="entry name" value="HDc"/>
    <property type="match status" value="1"/>
</dbReference>
<reference evidence="6 7" key="1">
    <citation type="submission" date="2016-06" db="EMBL/GenBank/DDBJ databases">
        <title>Evolution of pathogenesis and genome organization in the Tremellales.</title>
        <authorList>
            <person name="Cuomo C."/>
            <person name="Litvintseva A."/>
            <person name="Heitman J."/>
            <person name="Chen Y."/>
            <person name="Sun S."/>
            <person name="Springer D."/>
            <person name="Dromer F."/>
            <person name="Young S."/>
            <person name="Zeng Q."/>
            <person name="Chapman S."/>
            <person name="Gujja S."/>
            <person name="Saif S."/>
            <person name="Birren B."/>
        </authorList>
    </citation>
    <scope>NUCLEOTIDE SEQUENCE [LARGE SCALE GENOMIC DNA]</scope>
    <source>
        <strain evidence="6 7">CBS 6273</strain>
    </source>
</reference>
<dbReference type="GO" id="GO:0046872">
    <property type="term" value="F:metal ion binding"/>
    <property type="evidence" value="ECO:0007669"/>
    <property type="project" value="UniProtKB-KW"/>
</dbReference>
<evidence type="ECO:0000313" key="6">
    <source>
        <dbReference type="EMBL" id="ODN99289.1"/>
    </source>
</evidence>
<proteinExistence type="inferred from homology"/>
<evidence type="ECO:0000259" key="5">
    <source>
        <dbReference type="PROSITE" id="PS51845"/>
    </source>
</evidence>
<accession>A0A1E3JEJ5</accession>
<feature type="region of interest" description="Disordered" evidence="4">
    <location>
        <begin position="739"/>
        <end position="761"/>
    </location>
</feature>
<dbReference type="PANTHER" id="PTHR11347">
    <property type="entry name" value="CYCLIC NUCLEOTIDE PHOSPHODIESTERASE"/>
    <property type="match status" value="1"/>
</dbReference>
<comment type="cofactor">
    <cofactor evidence="3">
        <name>a divalent metal cation</name>
        <dbReference type="ChEBI" id="CHEBI:60240"/>
    </cofactor>
    <text evidence="3">Binds 2 divalent metal cations per subunit. Site 1 may preferentially bind zinc ions, while site 2 has a preference for magnesium and/or manganese ions.</text>
</comment>
<sequence length="1321" mass="139091">MSFHPDQPPLPPAPTAPTSGGRSNAAPLNILVLLPSAVALSPTSTSPGPVDTLRPTRPGQSPGGGGGLMSRSSSSKVPTLSSLRESASASTSASEKRGAEVGSGGENGAGGTPAAVKKVKSSSKVGEEIQKQIIAGRRLSLGSGLGAGVVPPSLGVGSSGGAAGKAGELSINVHPPSSFLHSHAPGQGPSHKPLLSPLLSPTATSPGSTPAQGSSVSGFVPPQPPTLAAPPFGAKSRPFGSASLSGAAGSRSRRRPQTATGASGFDPTAPGAPGLSGIAPGLVAGTASARASLAVASGASSASRPGAGWEADELVGNLRGSGLEVTVIRALPHLTTILNPPTTSTAFTPHPIITRPTDEPLTNIILVPLADVPSFPSLSLLTNRGTTPTAVCFQQDILNRARRAEDKWLQGALAQIRRVGEMVPPDTNTTEEAEQGKGQPLIMAYSANPALSQNAISACLSAGAIGVLRPPYGPDTASTVRRMAESYKDGGAVDVQSPGHSASPAVGGGAESVHSNHRSSFSASAMSGEERSVVLPPTALSMGMGGGEQEGERVLSAAVGSSRRGSTSSWHCDSKRNSISFEPSLPGSASRKGSVQYGVNFASDPFGSACTCASPALLAQHPKLTQDPPALLTSKDPLQSPAPTDAFPYLYDQATVFCASHPGGQGQLKPDPRRRSVDVGGLALAIKRASRMYDTAAMEGGVPGIGIVAPKSFSLNAHAGAGDKLGQIHEGYSFPSVSPTTDITDRIDHKSPTSPGIWTETSAENDAWGRYTELAELLSALYYQTGATVEVQMEEYELLSKPLTKEERVRLVDKMATWDFKPHDLEEGDLYRVACILFEGVLNTEGLAHLGLERDKVNRLLYALRAIYHAPNPYHNYVHAIDVLQATYTFLLDIGVVPPFDYLREWPDKDQGEKEVWTRMKEGGESRGTKRARELIRPQDVLAVLVAAMGHDVGHPGLSNAFMKNAKVPLSQVYEDKSVLENMHCMLVVQLLRKHGFGFLIESSTPSCLARATESGIDQKGFRKVLYSSILATDMSLHFAWIARLKEFDERLREGVVGGEEEERVLICQALIKSADISNPSRPIDVSQHWSSVLLEEWAKQASLEHDLSLPVSVVASADAALQAKGQIGFIDLFTKPLFDAVSDALPELQRYADSCANNQAVWKARLDALMEDDEEEGEAARMVVQPVIEGASLDGRFRTLFPLLLPSALLANLNNKTADVTPRSTSPLPPSPSKPLLSPFAPPTPSTFSFRSEQIKEGTPASPTANVMRAVYHGKLVDQPTRSKLTSWSRGFGHGHGGSGNWNEARRMSTPEVLTGRDQL</sequence>
<dbReference type="Proteomes" id="UP000095149">
    <property type="component" value="Unassembled WGS sequence"/>
</dbReference>
<dbReference type="OrthoDB" id="546632at2759"/>
<dbReference type="InterPro" id="IPR002073">
    <property type="entry name" value="PDEase_catalytic_dom"/>
</dbReference>
<evidence type="ECO:0000256" key="3">
    <source>
        <dbReference type="RuleBase" id="RU363067"/>
    </source>
</evidence>
<dbReference type="PROSITE" id="PS51845">
    <property type="entry name" value="PDEASE_I_2"/>
    <property type="match status" value="1"/>
</dbReference>
<dbReference type="InterPro" id="IPR023174">
    <property type="entry name" value="PDEase_CS"/>
</dbReference>
<comment type="caution">
    <text evidence="6">The sequence shown here is derived from an EMBL/GenBank/DDBJ whole genome shotgun (WGS) entry which is preliminary data.</text>
</comment>
<organism evidence="6 7">
    <name type="scientific">Cryptococcus amylolentus CBS 6273</name>
    <dbReference type="NCBI Taxonomy" id="1296118"/>
    <lineage>
        <taxon>Eukaryota</taxon>
        <taxon>Fungi</taxon>
        <taxon>Dikarya</taxon>
        <taxon>Basidiomycota</taxon>
        <taxon>Agaricomycotina</taxon>
        <taxon>Tremellomycetes</taxon>
        <taxon>Tremellales</taxon>
        <taxon>Cryptococcaceae</taxon>
        <taxon>Cryptococcus</taxon>
    </lineage>
</organism>
<feature type="compositionally biased region" description="Low complexity" evidence="4">
    <location>
        <begin position="193"/>
        <end position="211"/>
    </location>
</feature>
<evidence type="ECO:0000256" key="2">
    <source>
        <dbReference type="ARBA" id="ARBA00022801"/>
    </source>
</evidence>
<dbReference type="Gene3D" id="1.10.1300.10">
    <property type="entry name" value="3'5'-cyclic nucleotide phosphodiesterase, catalytic domain"/>
    <property type="match status" value="1"/>
</dbReference>
<comment type="similarity">
    <text evidence="3">Belongs to the cyclic nucleotide phosphodiesterase family.</text>
</comment>
<feature type="region of interest" description="Disordered" evidence="4">
    <location>
        <begin position="492"/>
        <end position="530"/>
    </location>
</feature>
<protein>
    <recommendedName>
        <fullName evidence="3">Phosphodiesterase</fullName>
        <ecNumber evidence="3">3.1.4.-</ecNumber>
    </recommendedName>
</protein>
<feature type="region of interest" description="Disordered" evidence="4">
    <location>
        <begin position="1219"/>
        <end position="1267"/>
    </location>
</feature>
<dbReference type="EMBL" id="MEKH01000012">
    <property type="protein sequence ID" value="ODN99289.1"/>
    <property type="molecule type" value="Genomic_DNA"/>
</dbReference>
<feature type="compositionally biased region" description="Low complexity" evidence="4">
    <location>
        <begin position="240"/>
        <end position="250"/>
    </location>
</feature>
<feature type="compositionally biased region" description="Low complexity" evidence="4">
    <location>
        <begin position="69"/>
        <end position="93"/>
    </location>
</feature>
<feature type="region of interest" description="Disordered" evidence="4">
    <location>
        <begin position="1286"/>
        <end position="1321"/>
    </location>
</feature>
<feature type="region of interest" description="Disordered" evidence="4">
    <location>
        <begin position="144"/>
        <end position="273"/>
    </location>
</feature>
<feature type="compositionally biased region" description="Pro residues" evidence="4">
    <location>
        <begin position="1"/>
        <end position="15"/>
    </location>
</feature>